<dbReference type="EMBL" id="ML122255">
    <property type="protein sequence ID" value="RPD63761.1"/>
    <property type="molecule type" value="Genomic_DNA"/>
</dbReference>
<dbReference type="Pfam" id="PF00397">
    <property type="entry name" value="WW"/>
    <property type="match status" value="1"/>
</dbReference>
<gene>
    <name evidence="5" type="ORF">L227DRAFT_561256</name>
</gene>
<dbReference type="InterPro" id="IPR008936">
    <property type="entry name" value="Rho_GTPase_activation_prot"/>
</dbReference>
<dbReference type="PANTHER" id="PTHR45876">
    <property type="entry name" value="FI04035P"/>
    <property type="match status" value="1"/>
</dbReference>
<proteinExistence type="predicted"/>
<dbReference type="InterPro" id="IPR001202">
    <property type="entry name" value="WW_dom"/>
</dbReference>
<dbReference type="Pfam" id="PF00784">
    <property type="entry name" value="MyTH4"/>
    <property type="match status" value="1"/>
</dbReference>
<dbReference type="SUPFAM" id="SSF51045">
    <property type="entry name" value="WW domain"/>
    <property type="match status" value="1"/>
</dbReference>
<feature type="region of interest" description="Disordered" evidence="1">
    <location>
        <begin position="423"/>
        <end position="454"/>
    </location>
</feature>
<keyword evidence="6" id="KW-1185">Reference proteome</keyword>
<feature type="compositionally biased region" description="Polar residues" evidence="1">
    <location>
        <begin position="337"/>
        <end position="350"/>
    </location>
</feature>
<feature type="compositionally biased region" description="Basic and acidic residues" evidence="1">
    <location>
        <begin position="310"/>
        <end position="330"/>
    </location>
</feature>
<dbReference type="Gene3D" id="2.20.70.10">
    <property type="match status" value="1"/>
</dbReference>
<evidence type="ECO:0000256" key="1">
    <source>
        <dbReference type="SAM" id="MobiDB-lite"/>
    </source>
</evidence>
<dbReference type="GO" id="GO:0007165">
    <property type="term" value="P:signal transduction"/>
    <property type="evidence" value="ECO:0007669"/>
    <property type="project" value="InterPro"/>
</dbReference>
<dbReference type="STRING" id="1328759.A0A5C2SJB8"/>
<protein>
    <recommendedName>
        <fullName evidence="7">RhoGAP-domain-containing protein</fullName>
    </recommendedName>
</protein>
<evidence type="ECO:0008006" key="7">
    <source>
        <dbReference type="Google" id="ProtNLM"/>
    </source>
</evidence>
<feature type="region of interest" description="Disordered" evidence="1">
    <location>
        <begin position="363"/>
        <end position="395"/>
    </location>
</feature>
<dbReference type="PANTHER" id="PTHR45876:SF8">
    <property type="entry name" value="FI04035P"/>
    <property type="match status" value="1"/>
</dbReference>
<dbReference type="InterPro" id="IPR038185">
    <property type="entry name" value="MyTH4_dom_sf"/>
</dbReference>
<feature type="region of interest" description="Disordered" evidence="1">
    <location>
        <begin position="1"/>
        <end position="66"/>
    </location>
</feature>
<feature type="domain" description="Rho-GAP" evidence="3">
    <location>
        <begin position="742"/>
        <end position="931"/>
    </location>
</feature>
<dbReference type="GO" id="GO:0005737">
    <property type="term" value="C:cytoplasm"/>
    <property type="evidence" value="ECO:0007669"/>
    <property type="project" value="TreeGrafter"/>
</dbReference>
<dbReference type="SMART" id="SM00324">
    <property type="entry name" value="RhoGAP"/>
    <property type="match status" value="1"/>
</dbReference>
<dbReference type="InterPro" id="IPR000857">
    <property type="entry name" value="MyTH4_dom"/>
</dbReference>
<feature type="region of interest" description="Disordered" evidence="1">
    <location>
        <begin position="160"/>
        <end position="350"/>
    </location>
</feature>
<evidence type="ECO:0000259" key="2">
    <source>
        <dbReference type="PROSITE" id="PS50020"/>
    </source>
</evidence>
<dbReference type="GO" id="GO:0005096">
    <property type="term" value="F:GTPase activator activity"/>
    <property type="evidence" value="ECO:0007669"/>
    <property type="project" value="TreeGrafter"/>
</dbReference>
<dbReference type="SMART" id="SM00139">
    <property type="entry name" value="MyTH4"/>
    <property type="match status" value="1"/>
</dbReference>
<feature type="compositionally biased region" description="Low complexity" evidence="1">
    <location>
        <begin position="204"/>
        <end position="224"/>
    </location>
</feature>
<organism evidence="5 6">
    <name type="scientific">Lentinus tigrinus ALCF2SS1-6</name>
    <dbReference type="NCBI Taxonomy" id="1328759"/>
    <lineage>
        <taxon>Eukaryota</taxon>
        <taxon>Fungi</taxon>
        <taxon>Dikarya</taxon>
        <taxon>Basidiomycota</taxon>
        <taxon>Agaricomycotina</taxon>
        <taxon>Agaricomycetes</taxon>
        <taxon>Polyporales</taxon>
        <taxon>Polyporaceae</taxon>
        <taxon>Lentinus</taxon>
    </lineage>
</organism>
<dbReference type="Gene3D" id="1.25.40.530">
    <property type="entry name" value="MyTH4 domain"/>
    <property type="match status" value="1"/>
</dbReference>
<dbReference type="InterPro" id="IPR000198">
    <property type="entry name" value="RhoGAP_dom"/>
</dbReference>
<evidence type="ECO:0000259" key="4">
    <source>
        <dbReference type="PROSITE" id="PS51016"/>
    </source>
</evidence>
<dbReference type="Pfam" id="PF00620">
    <property type="entry name" value="RhoGAP"/>
    <property type="match status" value="1"/>
</dbReference>
<evidence type="ECO:0000313" key="5">
    <source>
        <dbReference type="EMBL" id="RPD63761.1"/>
    </source>
</evidence>
<dbReference type="GO" id="GO:0005856">
    <property type="term" value="C:cytoskeleton"/>
    <property type="evidence" value="ECO:0007669"/>
    <property type="project" value="InterPro"/>
</dbReference>
<reference evidence="5" key="1">
    <citation type="journal article" date="2018" name="Genome Biol. Evol.">
        <title>Genomics and development of Lentinus tigrinus, a white-rot wood-decaying mushroom with dimorphic fruiting bodies.</title>
        <authorList>
            <person name="Wu B."/>
            <person name="Xu Z."/>
            <person name="Knudson A."/>
            <person name="Carlson A."/>
            <person name="Chen N."/>
            <person name="Kovaka S."/>
            <person name="LaButti K."/>
            <person name="Lipzen A."/>
            <person name="Pennachio C."/>
            <person name="Riley R."/>
            <person name="Schakwitz W."/>
            <person name="Umezawa K."/>
            <person name="Ohm R.A."/>
            <person name="Grigoriev I.V."/>
            <person name="Nagy L.G."/>
            <person name="Gibbons J."/>
            <person name="Hibbett D."/>
        </authorList>
    </citation>
    <scope>NUCLEOTIDE SEQUENCE [LARGE SCALE GENOMIC DNA]</scope>
    <source>
        <strain evidence="5">ALCF2SS1-6</strain>
    </source>
</reference>
<dbReference type="AlphaFoldDB" id="A0A5C2SJB8"/>
<feature type="region of interest" description="Disordered" evidence="1">
    <location>
        <begin position="944"/>
        <end position="969"/>
    </location>
</feature>
<feature type="compositionally biased region" description="Basic residues" evidence="1">
    <location>
        <begin position="956"/>
        <end position="969"/>
    </location>
</feature>
<dbReference type="SUPFAM" id="SSF48350">
    <property type="entry name" value="GTPase activation domain, GAP"/>
    <property type="match status" value="1"/>
</dbReference>
<dbReference type="FunFam" id="1.10.555.10:FF:000045">
    <property type="entry name" value="RhoGAP domain containing protein"/>
    <property type="match status" value="1"/>
</dbReference>
<dbReference type="PROSITE" id="PS51016">
    <property type="entry name" value="MYTH4"/>
    <property type="match status" value="1"/>
</dbReference>
<dbReference type="SMART" id="SM00456">
    <property type="entry name" value="WW"/>
    <property type="match status" value="1"/>
</dbReference>
<dbReference type="PROSITE" id="PS50020">
    <property type="entry name" value="WW_DOMAIN_2"/>
    <property type="match status" value="1"/>
</dbReference>
<dbReference type="InterPro" id="IPR036020">
    <property type="entry name" value="WW_dom_sf"/>
</dbReference>
<dbReference type="CDD" id="cd00201">
    <property type="entry name" value="WW"/>
    <property type="match status" value="1"/>
</dbReference>
<feature type="compositionally biased region" description="Low complexity" evidence="1">
    <location>
        <begin position="363"/>
        <end position="378"/>
    </location>
</feature>
<accession>A0A5C2SJB8</accession>
<dbReference type="Proteomes" id="UP000313359">
    <property type="component" value="Unassembled WGS sequence"/>
</dbReference>
<feature type="domain" description="WW" evidence="2">
    <location>
        <begin position="107"/>
        <end position="140"/>
    </location>
</feature>
<feature type="compositionally biased region" description="Basic and acidic residues" evidence="1">
    <location>
        <begin position="164"/>
        <end position="183"/>
    </location>
</feature>
<evidence type="ECO:0000313" key="6">
    <source>
        <dbReference type="Proteomes" id="UP000313359"/>
    </source>
</evidence>
<name>A0A5C2SJB8_9APHY</name>
<feature type="compositionally biased region" description="Pro residues" evidence="1">
    <location>
        <begin position="433"/>
        <end position="444"/>
    </location>
</feature>
<evidence type="ECO:0000259" key="3">
    <source>
        <dbReference type="PROSITE" id="PS50238"/>
    </source>
</evidence>
<dbReference type="PROSITE" id="PS50238">
    <property type="entry name" value="RHOGAP"/>
    <property type="match status" value="1"/>
</dbReference>
<dbReference type="OrthoDB" id="437889at2759"/>
<sequence length="969" mass="106272">MSAVPAPVNTQSAPDASKKDDASIPRTTAGENGDMPPTPEVRLNGRRASAASLRDTPSKGGPGGDGWGSNFWVTLVDPQTQVSFFACPATGEVSWDPPVGNFLLPPSPDGEWWEMFDESSGLPYYYQTKTGETVWERPNTFVIPLGVLQNTALTRRLSLTTRAPQRDAKNGQKHANGTEERAPYRRSRSYLNEREAAGQNPKNGSSSLQPRRSQSSTRSSPGRTQYTPPSPSSSSPRTGSAGKRGASSRKSTSSTEHLHHSSGSQGPLSYDRGHPLAPIPGSPYNTDASPSPAPSVHDGVSAPGTPVNGHRKDAAKKDSPPQKSKTDDAMLNRSRSKSSTYMEYRSPQPQSLSAALEMIALSNSQSSGSQDKSSISESGHGARMGTPLQDSPPRVRINTDPKLLSGVSLGDSLHTPETPLRFKFKVGKDKSVPPSPSRPIPAAPQPRRSVSGPVSVQLRGREISTPVLNPEASRHMSQLVNRNGSTPIPIDIYEKTGRTSSLNTGKYPILPQDLASDIQQFAESEFAQQYFSTHRTGFIFKRKVPVAQIMTWQKVPSPTAPITSPLLNLNRSLHRDAVRTFRIIQRIMGDRDRDRNGPATPISPLNASTTSLPSVNMPHALVEEERWLLGQGLSHGELRDEIYCQVMKQLNGNPNTESTFKGWQFLCVLLVTFPPSKNFEAYLRSYIQKATNQQEGRVDVMAKYCLRRLAYVSKKGPRGKPPSAAEIETASDAAFHPSIFGEPLDTVFRLQERNYPDKKVPIILPFLADGILALGGTKSEGIFRVPGDGDLVSDLKLRIDKGYYSLDGVDDPHVLASTLKLWLRELCDPLVPDELYNDCITNSHDPEACVQIVHRLPTINRRVVLFVVSFLQLFLEEKIQTITKMTSANLALVMAPNLLRCNSESMVVVFTNSQYEQRFVYNLLLHLKPAEVDPDFVPTHGHGAISATPISPSAPRRSKSNKRTHRPNH</sequence>
<dbReference type="Gene3D" id="1.10.555.10">
    <property type="entry name" value="Rho GTPase activation protein"/>
    <property type="match status" value="1"/>
</dbReference>
<feature type="domain" description="MyTH4" evidence="4">
    <location>
        <begin position="557"/>
        <end position="731"/>
    </location>
</feature>
<feature type="region of interest" description="Disordered" evidence="1">
    <location>
        <begin position="589"/>
        <end position="611"/>
    </location>
</feature>